<protein>
    <submittedName>
        <fullName evidence="1">Uncharacterized protein</fullName>
    </submittedName>
</protein>
<dbReference type="AlphaFoldDB" id="C6I0X7"/>
<accession>C6I0X7</accession>
<keyword evidence="2" id="KW-1185">Reference proteome</keyword>
<sequence>MQLDSGKRKRFEAILNQKEELKKGQADIKDAIKTLASEMGVKTAVVNRILGLVEKERSKGGIIADEREVVDTAGQIAS</sequence>
<gene>
    <name evidence="1" type="ORF">UBAL3_96120041</name>
</gene>
<evidence type="ECO:0000313" key="1">
    <source>
        <dbReference type="EMBL" id="EES51496.1"/>
    </source>
</evidence>
<reference evidence="1 2" key="1">
    <citation type="journal article" date="2009" name="Appl. Environ. Microbiol.">
        <title>Community genomic and proteomic analyses of chemoautotrophic iron-oxidizing "Leptospirillum rubarum" (Group II) and "Leptospirillum ferrodiazotrophum" (Group III) bacteria in acid mine drainage biofilms.</title>
        <authorList>
            <person name="Goltsman D.S."/>
            <person name="Denef V.J."/>
            <person name="Singer S.W."/>
            <person name="VerBerkmoes N.C."/>
            <person name="Lefsrud M."/>
            <person name="Mueller R.S."/>
            <person name="Dick G.J."/>
            <person name="Sun C.L."/>
            <person name="Wheeler K.E."/>
            <person name="Zemla A."/>
            <person name="Baker B.J."/>
            <person name="Hauser L."/>
            <person name="Land M."/>
            <person name="Shah M.B."/>
            <person name="Thelen M.P."/>
            <person name="Hettich R.L."/>
            <person name="Banfield J.F."/>
        </authorList>
    </citation>
    <scope>NUCLEOTIDE SEQUENCE [LARGE SCALE GENOMIC DNA]</scope>
</reference>
<evidence type="ECO:0000313" key="2">
    <source>
        <dbReference type="Proteomes" id="UP000009374"/>
    </source>
</evidence>
<dbReference type="Proteomes" id="UP000009374">
    <property type="component" value="Unassembled WGS sequence"/>
</dbReference>
<name>C6I0X7_9BACT</name>
<dbReference type="EMBL" id="GG693889">
    <property type="protein sequence ID" value="EES51496.1"/>
    <property type="molecule type" value="Genomic_DNA"/>
</dbReference>
<proteinExistence type="predicted"/>
<organism evidence="1 2">
    <name type="scientific">Leptospirillum ferrodiazotrophum</name>
    <dbReference type="NCBI Taxonomy" id="412449"/>
    <lineage>
        <taxon>Bacteria</taxon>
        <taxon>Pseudomonadati</taxon>
        <taxon>Nitrospirota</taxon>
        <taxon>Nitrospiria</taxon>
        <taxon>Nitrospirales</taxon>
        <taxon>Nitrospiraceae</taxon>
        <taxon>Leptospirillum</taxon>
    </lineage>
</organism>